<evidence type="ECO:0000313" key="1">
    <source>
        <dbReference type="EMBL" id="TCJ14398.1"/>
    </source>
</evidence>
<organism evidence="1 2">
    <name type="scientific">Flaviaesturariibacter flavus</name>
    <dbReference type="NCBI Taxonomy" id="2502780"/>
    <lineage>
        <taxon>Bacteria</taxon>
        <taxon>Pseudomonadati</taxon>
        <taxon>Bacteroidota</taxon>
        <taxon>Chitinophagia</taxon>
        <taxon>Chitinophagales</taxon>
        <taxon>Chitinophagaceae</taxon>
        <taxon>Flaviaestuariibacter</taxon>
    </lineage>
</organism>
<accession>A0A4R1BBT1</accession>
<keyword evidence="2" id="KW-1185">Reference proteome</keyword>
<evidence type="ECO:0000313" key="2">
    <source>
        <dbReference type="Proteomes" id="UP000295334"/>
    </source>
</evidence>
<name>A0A4R1BBT1_9BACT</name>
<protein>
    <submittedName>
        <fullName evidence="1">Uncharacterized protein</fullName>
    </submittedName>
</protein>
<dbReference type="EMBL" id="SJZI01000042">
    <property type="protein sequence ID" value="TCJ14398.1"/>
    <property type="molecule type" value="Genomic_DNA"/>
</dbReference>
<dbReference type="RefSeq" id="WP_131449389.1">
    <property type="nucleotide sequence ID" value="NZ_SJZI01000042.1"/>
</dbReference>
<dbReference type="Proteomes" id="UP000295334">
    <property type="component" value="Unassembled WGS sequence"/>
</dbReference>
<sequence length="145" mass="16318">MMKQAVLPVVFCLLACNPYKALRSDRVSLPAAGELSLRVPKGFREARTDNEAGGRVVRSYHYNDGTVFYVAYVPDRGDLQPIDHAVHVPGFSSVGDTLFKELGAFERYWREDRKGLLRAGYVNVSKGKPEVLFDSAVNYIRRVNH</sequence>
<gene>
    <name evidence="1" type="ORF">EPD60_10425</name>
</gene>
<reference evidence="1 2" key="1">
    <citation type="submission" date="2019-03" db="EMBL/GenBank/DDBJ databases">
        <authorList>
            <person name="Kim M.K.M."/>
        </authorList>
    </citation>
    <scope>NUCLEOTIDE SEQUENCE [LARGE SCALE GENOMIC DNA]</scope>
    <source>
        <strain evidence="1 2">17J68-12</strain>
    </source>
</reference>
<comment type="caution">
    <text evidence="1">The sequence shown here is derived from an EMBL/GenBank/DDBJ whole genome shotgun (WGS) entry which is preliminary data.</text>
</comment>
<dbReference type="OrthoDB" id="677425at2"/>
<dbReference type="AlphaFoldDB" id="A0A4R1BBT1"/>
<proteinExistence type="predicted"/>